<evidence type="ECO:0000313" key="3">
    <source>
        <dbReference type="EMBL" id="CAI6363597.1"/>
    </source>
</evidence>
<dbReference type="AlphaFoldDB" id="A0AAV0X7G3"/>
<feature type="compositionally biased region" description="Polar residues" evidence="1">
    <location>
        <begin position="138"/>
        <end position="155"/>
    </location>
</feature>
<protein>
    <submittedName>
        <fullName evidence="3">Uncharacterized protein</fullName>
    </submittedName>
</protein>
<evidence type="ECO:0000313" key="4">
    <source>
        <dbReference type="Proteomes" id="UP001160148"/>
    </source>
</evidence>
<dbReference type="Proteomes" id="UP001160148">
    <property type="component" value="Unassembled WGS sequence"/>
</dbReference>
<gene>
    <name evidence="3" type="ORF">MEUPH1_LOCUS18524</name>
</gene>
<evidence type="ECO:0000256" key="1">
    <source>
        <dbReference type="SAM" id="MobiDB-lite"/>
    </source>
</evidence>
<organism evidence="3 4">
    <name type="scientific">Macrosiphum euphorbiae</name>
    <name type="common">potato aphid</name>
    <dbReference type="NCBI Taxonomy" id="13131"/>
    <lineage>
        <taxon>Eukaryota</taxon>
        <taxon>Metazoa</taxon>
        <taxon>Ecdysozoa</taxon>
        <taxon>Arthropoda</taxon>
        <taxon>Hexapoda</taxon>
        <taxon>Insecta</taxon>
        <taxon>Pterygota</taxon>
        <taxon>Neoptera</taxon>
        <taxon>Paraneoptera</taxon>
        <taxon>Hemiptera</taxon>
        <taxon>Sternorrhyncha</taxon>
        <taxon>Aphidomorpha</taxon>
        <taxon>Aphidoidea</taxon>
        <taxon>Aphididae</taxon>
        <taxon>Macrosiphini</taxon>
        <taxon>Macrosiphum</taxon>
    </lineage>
</organism>
<comment type="caution">
    <text evidence="3">The sequence shown here is derived from an EMBL/GenBank/DDBJ whole genome shotgun (WGS) entry which is preliminary data.</text>
</comment>
<proteinExistence type="predicted"/>
<keyword evidence="4" id="KW-1185">Reference proteome</keyword>
<keyword evidence="2" id="KW-0732">Signal</keyword>
<name>A0AAV0X7G3_9HEMI</name>
<feature type="chain" id="PRO_5043998696" evidence="2">
    <location>
        <begin position="23"/>
        <end position="170"/>
    </location>
</feature>
<accession>A0AAV0X7G3</accession>
<feature type="region of interest" description="Disordered" evidence="1">
    <location>
        <begin position="31"/>
        <end position="56"/>
    </location>
</feature>
<feature type="signal peptide" evidence="2">
    <location>
        <begin position="1"/>
        <end position="22"/>
    </location>
</feature>
<feature type="compositionally biased region" description="Low complexity" evidence="1">
    <location>
        <begin position="118"/>
        <end position="137"/>
    </location>
</feature>
<dbReference type="EMBL" id="CARXXK010000003">
    <property type="protein sequence ID" value="CAI6363597.1"/>
    <property type="molecule type" value="Genomic_DNA"/>
</dbReference>
<sequence>MYSNAKHVAPTAVLILILCVLGTDQTLFSRKKSSTPVSPVDNVAQQSKPVPQKETSHWWQMKFKPAESSENSVSNQVAAPVPVPIHQKLQSIFETHFNSDIKWVPCLCPVRKGENVQQHHQQQQQQPQLQPHQQQPQKSGPSYYPSSTTEALSDLSNNDVPRFIFANYPI</sequence>
<reference evidence="3 4" key="1">
    <citation type="submission" date="2023-01" db="EMBL/GenBank/DDBJ databases">
        <authorList>
            <person name="Whitehead M."/>
        </authorList>
    </citation>
    <scope>NUCLEOTIDE SEQUENCE [LARGE SCALE GENOMIC DNA]</scope>
</reference>
<feature type="region of interest" description="Disordered" evidence="1">
    <location>
        <begin position="117"/>
        <end position="155"/>
    </location>
</feature>
<evidence type="ECO:0000256" key="2">
    <source>
        <dbReference type="SAM" id="SignalP"/>
    </source>
</evidence>